<dbReference type="PANTHER" id="PTHR34387">
    <property type="entry name" value="SLR1258 PROTEIN"/>
    <property type="match status" value="1"/>
</dbReference>
<gene>
    <name evidence="2" type="ORF">DFI_09855</name>
</gene>
<dbReference type="KEGG" id="dfc:DFI_09855"/>
<dbReference type="PANTHER" id="PTHR34387:SF2">
    <property type="entry name" value="SLR1258 PROTEIN"/>
    <property type="match status" value="1"/>
</dbReference>
<organism evidence="2 3">
    <name type="scientific">Deinococcus ficus</name>
    <dbReference type="NCBI Taxonomy" id="317577"/>
    <lineage>
        <taxon>Bacteria</taxon>
        <taxon>Thermotogati</taxon>
        <taxon>Deinococcota</taxon>
        <taxon>Deinococci</taxon>
        <taxon>Deinococcales</taxon>
        <taxon>Deinococcaceae</taxon>
        <taxon>Deinococcus</taxon>
    </lineage>
</organism>
<protein>
    <recommendedName>
        <fullName evidence="4">SIMPL domain-containing protein</fullName>
    </recommendedName>
</protein>
<sequence length="275" mass="29381">MLRAANPAGGPPGRGVRWSMTASGFRVSPAVVATTIASLAFLGTGALVARSFVDVKNASDVINVTGSARRSITSDQAVWRFTVQSTDGASLQTAYRNFRATQPAIEAFLKAQALTGAELRREPVNAGPQTYAVYEDVGGEAREVQRTRYVVSETYRLQSNDIGKVQRAVGEATAAFVDASTAGVDIQSGDIEYLYTKLADVRLELLKEASQDAQRRAQAIAQSAGNSVGAVKNARMGVFQITPRFETSVEDSGSYDTSSLEKDVTAVVEIDFLVK</sequence>
<proteinExistence type="predicted"/>
<dbReference type="InterPro" id="IPR007497">
    <property type="entry name" value="SIMPL/DUF541"/>
</dbReference>
<dbReference type="AlphaFoldDB" id="A0A221SXA2"/>
<keyword evidence="1" id="KW-0472">Membrane</keyword>
<evidence type="ECO:0000313" key="2">
    <source>
        <dbReference type="EMBL" id="ASN81275.1"/>
    </source>
</evidence>
<reference evidence="2 3" key="1">
    <citation type="submission" date="2017-05" db="EMBL/GenBank/DDBJ databases">
        <title>The complete genome sequence of Deinococcus ficus isolated from the rhizosphere of the Ficus religiosa L. in Taiwan.</title>
        <authorList>
            <person name="Wu K.-M."/>
            <person name="Liao T.-L."/>
            <person name="Liu Y.-M."/>
            <person name="Young C.-C."/>
            <person name="Tsai S.-F."/>
        </authorList>
    </citation>
    <scope>NUCLEOTIDE SEQUENCE [LARGE SCALE GENOMIC DNA]</scope>
    <source>
        <strain evidence="2 3">CC-FR2-10</strain>
    </source>
</reference>
<feature type="transmembrane region" description="Helical" evidence="1">
    <location>
        <begin position="27"/>
        <end position="49"/>
    </location>
</feature>
<dbReference type="Gene3D" id="3.30.70.2970">
    <property type="entry name" value="Protein of unknown function (DUF541), domain 2"/>
    <property type="match status" value="1"/>
</dbReference>
<dbReference type="Gene3D" id="3.30.110.170">
    <property type="entry name" value="Protein of unknown function (DUF541), domain 1"/>
    <property type="match status" value="1"/>
</dbReference>
<name>A0A221SXA2_9DEIO</name>
<dbReference type="STRING" id="317577.GCA_000419625_01940"/>
<dbReference type="Proteomes" id="UP000259030">
    <property type="component" value="Chromosome"/>
</dbReference>
<dbReference type="Pfam" id="PF04402">
    <property type="entry name" value="SIMPL"/>
    <property type="match status" value="1"/>
</dbReference>
<accession>A0A221SXA2</accession>
<dbReference type="GO" id="GO:0006974">
    <property type="term" value="P:DNA damage response"/>
    <property type="evidence" value="ECO:0007669"/>
    <property type="project" value="TreeGrafter"/>
</dbReference>
<keyword evidence="1" id="KW-0812">Transmembrane</keyword>
<keyword evidence="1" id="KW-1133">Transmembrane helix</keyword>
<dbReference type="EMBL" id="CP021081">
    <property type="protein sequence ID" value="ASN81275.1"/>
    <property type="molecule type" value="Genomic_DNA"/>
</dbReference>
<keyword evidence="3" id="KW-1185">Reference proteome</keyword>
<evidence type="ECO:0000313" key="3">
    <source>
        <dbReference type="Proteomes" id="UP000259030"/>
    </source>
</evidence>
<evidence type="ECO:0008006" key="4">
    <source>
        <dbReference type="Google" id="ProtNLM"/>
    </source>
</evidence>
<dbReference type="InterPro" id="IPR052022">
    <property type="entry name" value="26kDa_periplasmic_antigen"/>
</dbReference>
<evidence type="ECO:0000256" key="1">
    <source>
        <dbReference type="SAM" id="Phobius"/>
    </source>
</evidence>